<evidence type="ECO:0000313" key="2">
    <source>
        <dbReference type="EMBL" id="TRW48911.1"/>
    </source>
</evidence>
<dbReference type="Gene3D" id="1.10.260.40">
    <property type="entry name" value="lambda repressor-like DNA-binding domains"/>
    <property type="match status" value="1"/>
</dbReference>
<dbReference type="RefSeq" id="WP_143235896.1">
    <property type="nucleotide sequence ID" value="NZ_VJWL01000002.1"/>
</dbReference>
<proteinExistence type="predicted"/>
<accession>A0A552X1I6</accession>
<name>A0A552X1I6_9GAMM</name>
<gene>
    <name evidence="2" type="ORF">FM042_07980</name>
</gene>
<dbReference type="CDD" id="cd00093">
    <property type="entry name" value="HTH_XRE"/>
    <property type="match status" value="1"/>
</dbReference>
<dbReference type="EMBL" id="VJWL01000002">
    <property type="protein sequence ID" value="TRW48911.1"/>
    <property type="molecule type" value="Genomic_DNA"/>
</dbReference>
<dbReference type="GO" id="GO:0003677">
    <property type="term" value="F:DNA binding"/>
    <property type="evidence" value="ECO:0007669"/>
    <property type="project" value="InterPro"/>
</dbReference>
<dbReference type="OrthoDB" id="7859580at2"/>
<dbReference type="Pfam" id="PF13560">
    <property type="entry name" value="HTH_31"/>
    <property type="match status" value="1"/>
</dbReference>
<evidence type="ECO:0000313" key="3">
    <source>
        <dbReference type="Proteomes" id="UP000320359"/>
    </source>
</evidence>
<reference evidence="2 3" key="1">
    <citation type="submission" date="2019-07" db="EMBL/GenBank/DDBJ databases">
        <authorList>
            <person name="Yang M."/>
            <person name="Zhao D."/>
            <person name="Xiang H."/>
        </authorList>
    </citation>
    <scope>NUCLEOTIDE SEQUENCE [LARGE SCALE GENOMIC DNA]</scope>
    <source>
        <strain evidence="2 3">IM1326</strain>
    </source>
</reference>
<dbReference type="AlphaFoldDB" id="A0A552X1I6"/>
<dbReference type="PROSITE" id="PS50943">
    <property type="entry name" value="HTH_CROC1"/>
    <property type="match status" value="1"/>
</dbReference>
<sequence length="118" mass="13358">MLTPLGKEIRKRRIDVGISLRGMAERMGVSAAYLSALETGKKSVAESTLNQIANALEDQDGSFFELIRKRNEYSKPKIELTLQGSSDRAREAAVIFARRFNGMEDDEFDELIEFINRD</sequence>
<dbReference type="SMART" id="SM00530">
    <property type="entry name" value="HTH_XRE"/>
    <property type="match status" value="1"/>
</dbReference>
<dbReference type="InterPro" id="IPR010982">
    <property type="entry name" value="Lambda_DNA-bd_dom_sf"/>
</dbReference>
<organism evidence="2 3">
    <name type="scientific">Aliidiomarina halalkaliphila</name>
    <dbReference type="NCBI Taxonomy" id="2593535"/>
    <lineage>
        <taxon>Bacteria</taxon>
        <taxon>Pseudomonadati</taxon>
        <taxon>Pseudomonadota</taxon>
        <taxon>Gammaproteobacteria</taxon>
        <taxon>Alteromonadales</taxon>
        <taxon>Idiomarinaceae</taxon>
        <taxon>Aliidiomarina</taxon>
    </lineage>
</organism>
<dbReference type="SUPFAM" id="SSF47413">
    <property type="entry name" value="lambda repressor-like DNA-binding domains"/>
    <property type="match status" value="1"/>
</dbReference>
<keyword evidence="3" id="KW-1185">Reference proteome</keyword>
<feature type="domain" description="HTH cro/C1-type" evidence="1">
    <location>
        <begin position="9"/>
        <end position="64"/>
    </location>
</feature>
<protein>
    <submittedName>
        <fullName evidence="2">Helix-turn-helix transcriptional regulator</fullName>
    </submittedName>
</protein>
<comment type="caution">
    <text evidence="2">The sequence shown here is derived from an EMBL/GenBank/DDBJ whole genome shotgun (WGS) entry which is preliminary data.</text>
</comment>
<evidence type="ECO:0000259" key="1">
    <source>
        <dbReference type="PROSITE" id="PS50943"/>
    </source>
</evidence>
<dbReference type="Proteomes" id="UP000320359">
    <property type="component" value="Unassembled WGS sequence"/>
</dbReference>
<dbReference type="InterPro" id="IPR001387">
    <property type="entry name" value="Cro/C1-type_HTH"/>
</dbReference>